<protein>
    <recommendedName>
        <fullName evidence="4">cysteine synthase</fullName>
        <ecNumber evidence="4">2.5.1.47</ecNumber>
    </recommendedName>
</protein>
<dbReference type="PROSITE" id="PS00901">
    <property type="entry name" value="CYS_SYNTHASE"/>
    <property type="match status" value="1"/>
</dbReference>
<evidence type="ECO:0000313" key="11">
    <source>
        <dbReference type="EMBL" id="KRM77432.1"/>
    </source>
</evidence>
<feature type="domain" description="Tryptophan synthase beta chain-like PALP" evidence="10">
    <location>
        <begin position="6"/>
        <end position="293"/>
    </location>
</feature>
<evidence type="ECO:0000256" key="9">
    <source>
        <dbReference type="ARBA" id="ARBA00047931"/>
    </source>
</evidence>
<dbReference type="PATRIC" id="fig|1423772.3.peg.759"/>
<comment type="similarity">
    <text evidence="3">Belongs to the cysteine synthase/cystathionine beta-synthase family.</text>
</comment>
<reference evidence="11 12" key="1">
    <citation type="journal article" date="2015" name="Genome Announc.">
        <title>Expanding the biotechnology potential of lactobacilli through comparative genomics of 213 strains and associated genera.</title>
        <authorList>
            <person name="Sun Z."/>
            <person name="Harris H.M."/>
            <person name="McCann A."/>
            <person name="Guo C."/>
            <person name="Argimon S."/>
            <person name="Zhang W."/>
            <person name="Yang X."/>
            <person name="Jeffery I.B."/>
            <person name="Cooney J.C."/>
            <person name="Kagawa T.F."/>
            <person name="Liu W."/>
            <person name="Song Y."/>
            <person name="Salvetti E."/>
            <person name="Wrobel A."/>
            <person name="Rasinkangas P."/>
            <person name="Parkhill J."/>
            <person name="Rea M.C."/>
            <person name="O'Sullivan O."/>
            <person name="Ritari J."/>
            <person name="Douillard F.P."/>
            <person name="Paul Ross R."/>
            <person name="Yang R."/>
            <person name="Briner A.E."/>
            <person name="Felis G.E."/>
            <person name="de Vos W.M."/>
            <person name="Barrangou R."/>
            <person name="Klaenhammer T.R."/>
            <person name="Caufield P.W."/>
            <person name="Cui Y."/>
            <person name="Zhang H."/>
            <person name="O'Toole P.W."/>
        </authorList>
    </citation>
    <scope>NUCLEOTIDE SEQUENCE [LARGE SCALE GENOMIC DNA]</scope>
    <source>
        <strain evidence="11 12">DSM 20452</strain>
    </source>
</reference>
<evidence type="ECO:0000256" key="2">
    <source>
        <dbReference type="ARBA" id="ARBA00004962"/>
    </source>
</evidence>
<comment type="catalytic activity">
    <reaction evidence="9">
        <text>O-acetyl-L-serine + hydrogen sulfide = L-cysteine + acetate</text>
        <dbReference type="Rhea" id="RHEA:14829"/>
        <dbReference type="ChEBI" id="CHEBI:29919"/>
        <dbReference type="ChEBI" id="CHEBI:30089"/>
        <dbReference type="ChEBI" id="CHEBI:35235"/>
        <dbReference type="ChEBI" id="CHEBI:58340"/>
        <dbReference type="EC" id="2.5.1.47"/>
    </reaction>
</comment>
<keyword evidence="7" id="KW-0663">Pyridoxal phosphate</keyword>
<dbReference type="InterPro" id="IPR036052">
    <property type="entry name" value="TrpB-like_PALP_sf"/>
</dbReference>
<comment type="caution">
    <text evidence="11">The sequence shown here is derived from an EMBL/GenBank/DDBJ whole genome shotgun (WGS) entry which is preliminary data.</text>
</comment>
<comment type="cofactor">
    <cofactor evidence="1">
        <name>pyridoxal 5'-phosphate</name>
        <dbReference type="ChEBI" id="CHEBI:597326"/>
    </cofactor>
</comment>
<evidence type="ECO:0000256" key="3">
    <source>
        <dbReference type="ARBA" id="ARBA00007103"/>
    </source>
</evidence>
<evidence type="ECO:0000256" key="4">
    <source>
        <dbReference type="ARBA" id="ARBA00012681"/>
    </source>
</evidence>
<dbReference type="RefSeq" id="WP_056958199.1">
    <property type="nucleotide sequence ID" value="NZ_AYYN01000020.1"/>
</dbReference>
<dbReference type="Pfam" id="PF00291">
    <property type="entry name" value="PALP"/>
    <property type="match status" value="1"/>
</dbReference>
<keyword evidence="8" id="KW-0198">Cysteine biosynthesis</keyword>
<evidence type="ECO:0000256" key="5">
    <source>
        <dbReference type="ARBA" id="ARBA00022605"/>
    </source>
</evidence>
<keyword evidence="5" id="KW-0028">Amino-acid biosynthesis</keyword>
<evidence type="ECO:0000256" key="8">
    <source>
        <dbReference type="ARBA" id="ARBA00023192"/>
    </source>
</evidence>
<dbReference type="SUPFAM" id="SSF53686">
    <property type="entry name" value="Tryptophan synthase beta subunit-like PLP-dependent enzymes"/>
    <property type="match status" value="1"/>
</dbReference>
<sequence>MIYQDVSQLIGQTPLMKLAVETPNHVSIYAKLEMFNPGGSIKDRLGEYLMDDAQKKGLLTAETTIIEPTAGNTGIGLALAAQKRGLKTILVVPEKFSQEKQILMRALGAKIVHTPSGSGIKGAIAKAKKLATQIPDSYLPLQFENLANPAAYATSLAPEIVTEFTKNKLSLAAFVAGAGSGGTFAGITQVLKQKFPGLTAAVVEPEGSILNGGASHSHLTEGIGVEFIPPFFAKTKPDMVYTISDREAFEQVKQLALTNGLFVGSSSGAALAASLKLAKELPQNSNIVTIFPDSSERYLSKHIYRFEEEI</sequence>
<dbReference type="CDD" id="cd01561">
    <property type="entry name" value="CBS_like"/>
    <property type="match status" value="1"/>
</dbReference>
<keyword evidence="6" id="KW-0808">Transferase</keyword>
<dbReference type="Proteomes" id="UP000051612">
    <property type="component" value="Unassembled WGS sequence"/>
</dbReference>
<dbReference type="GO" id="GO:0006535">
    <property type="term" value="P:cysteine biosynthetic process from serine"/>
    <property type="evidence" value="ECO:0007669"/>
    <property type="project" value="InterPro"/>
</dbReference>
<dbReference type="PANTHER" id="PTHR10314">
    <property type="entry name" value="CYSTATHIONINE BETA-SYNTHASE"/>
    <property type="match status" value="1"/>
</dbReference>
<evidence type="ECO:0000256" key="6">
    <source>
        <dbReference type="ARBA" id="ARBA00022679"/>
    </source>
</evidence>
<evidence type="ECO:0000259" key="10">
    <source>
        <dbReference type="Pfam" id="PF00291"/>
    </source>
</evidence>
<dbReference type="AlphaFoldDB" id="A0A0R2BDS7"/>
<dbReference type="EMBL" id="AYYN01000020">
    <property type="protein sequence ID" value="KRM77432.1"/>
    <property type="molecule type" value="Genomic_DNA"/>
</dbReference>
<evidence type="ECO:0000256" key="7">
    <source>
        <dbReference type="ARBA" id="ARBA00022898"/>
    </source>
</evidence>
<dbReference type="InterPro" id="IPR001926">
    <property type="entry name" value="TrpB-like_PALP"/>
</dbReference>
<proteinExistence type="inferred from homology"/>
<name>A0A0R2BDS7_9LACO</name>
<dbReference type="EC" id="2.5.1.47" evidence="4"/>
<dbReference type="InterPro" id="IPR050214">
    <property type="entry name" value="Cys_Synth/Cystath_Beta-Synth"/>
</dbReference>
<dbReference type="GO" id="GO:0004124">
    <property type="term" value="F:cysteine synthase activity"/>
    <property type="evidence" value="ECO:0007669"/>
    <property type="project" value="UniProtKB-EC"/>
</dbReference>
<comment type="pathway">
    <text evidence="2">Amino-acid biosynthesis; L-cysteine biosynthesis; L-cysteine from L-serine: step 2/2.</text>
</comment>
<organism evidence="11 12">
    <name type="scientific">Ligilactobacillus murinus DSM 20452 = NBRC 14221</name>
    <dbReference type="NCBI Taxonomy" id="1423772"/>
    <lineage>
        <taxon>Bacteria</taxon>
        <taxon>Bacillati</taxon>
        <taxon>Bacillota</taxon>
        <taxon>Bacilli</taxon>
        <taxon>Lactobacillales</taxon>
        <taxon>Lactobacillaceae</taxon>
        <taxon>Ligilactobacillus</taxon>
    </lineage>
</organism>
<accession>A0A0R2BDS7</accession>
<evidence type="ECO:0000313" key="12">
    <source>
        <dbReference type="Proteomes" id="UP000051612"/>
    </source>
</evidence>
<dbReference type="FunFam" id="3.40.50.1100:FF:000006">
    <property type="entry name" value="Cysteine synthase"/>
    <property type="match status" value="1"/>
</dbReference>
<dbReference type="Gene3D" id="3.40.50.1100">
    <property type="match status" value="2"/>
</dbReference>
<gene>
    <name evidence="11" type="ORF">FC48_GL000694</name>
</gene>
<evidence type="ECO:0000256" key="1">
    <source>
        <dbReference type="ARBA" id="ARBA00001933"/>
    </source>
</evidence>
<dbReference type="InterPro" id="IPR001216">
    <property type="entry name" value="P-phosphate_BS"/>
</dbReference>